<evidence type="ECO:0000313" key="8">
    <source>
        <dbReference type="EMBL" id="ACO68792.1"/>
    </source>
</evidence>
<dbReference type="InterPro" id="IPR036152">
    <property type="entry name" value="Asp/glu_Ase-like_sf"/>
</dbReference>
<reference evidence="8 9" key="1">
    <citation type="journal article" date="2009" name="Science">
        <title>Green evolution and dynamic adaptations revealed by genomes of the marine picoeukaryotes Micromonas.</title>
        <authorList>
            <person name="Worden A.Z."/>
            <person name="Lee J.H."/>
            <person name="Mock T."/>
            <person name="Rouze P."/>
            <person name="Simmons M.P."/>
            <person name="Aerts A.L."/>
            <person name="Allen A.E."/>
            <person name="Cuvelier M.L."/>
            <person name="Derelle E."/>
            <person name="Everett M.V."/>
            <person name="Foulon E."/>
            <person name="Grimwood J."/>
            <person name="Gundlach H."/>
            <person name="Henrissat B."/>
            <person name="Napoli C."/>
            <person name="McDonald S.M."/>
            <person name="Parker M.S."/>
            <person name="Rombauts S."/>
            <person name="Salamov A."/>
            <person name="Von Dassow P."/>
            <person name="Badger J.H."/>
            <person name="Coutinho P.M."/>
            <person name="Demir E."/>
            <person name="Dubchak I."/>
            <person name="Gentemann C."/>
            <person name="Eikrem W."/>
            <person name="Gready J.E."/>
            <person name="John U."/>
            <person name="Lanier W."/>
            <person name="Lindquist E.A."/>
            <person name="Lucas S."/>
            <person name="Mayer K.F."/>
            <person name="Moreau H."/>
            <person name="Not F."/>
            <person name="Otillar R."/>
            <person name="Panaud O."/>
            <person name="Pangilinan J."/>
            <person name="Paulsen I."/>
            <person name="Piegu B."/>
            <person name="Poliakov A."/>
            <person name="Robbens S."/>
            <person name="Schmutz J."/>
            <person name="Toulza E."/>
            <person name="Wyss T."/>
            <person name="Zelensky A."/>
            <person name="Zhou K."/>
            <person name="Armbrust E.V."/>
            <person name="Bhattacharya D."/>
            <person name="Goodenough U.W."/>
            <person name="Van de Peer Y."/>
            <person name="Grigoriev I.V."/>
        </authorList>
    </citation>
    <scope>NUCLEOTIDE SEQUENCE [LARGE SCALE GENOMIC DNA]</scope>
    <source>
        <strain evidence="9">RCC299 / NOUM17</strain>
    </source>
</reference>
<dbReference type="InterPro" id="IPR041725">
    <property type="entry name" value="L-asparaginase_I"/>
</dbReference>
<dbReference type="InterPro" id="IPR027473">
    <property type="entry name" value="L-asparaginase_C"/>
</dbReference>
<dbReference type="SUPFAM" id="SSF53774">
    <property type="entry name" value="Glutaminase/Asparaginase"/>
    <property type="match status" value="1"/>
</dbReference>
<dbReference type="EMBL" id="CP001574">
    <property type="protein sequence ID" value="ACO68792.1"/>
    <property type="molecule type" value="Genomic_DNA"/>
</dbReference>
<dbReference type="EC" id="3.5.1.1" evidence="1"/>
<dbReference type="RefSeq" id="XP_002507534.1">
    <property type="nucleotide sequence ID" value="XM_002507488.1"/>
</dbReference>
<feature type="active site" evidence="4">
    <location>
        <position position="225"/>
    </location>
</feature>
<dbReference type="SFLD" id="SFLDS00057">
    <property type="entry name" value="Glutaminase/Asparaginase"/>
    <property type="match status" value="1"/>
</dbReference>
<dbReference type="OMA" id="CMFGPTS"/>
<dbReference type="AlphaFoldDB" id="C1FDI1"/>
<evidence type="ECO:0000256" key="1">
    <source>
        <dbReference type="ARBA" id="ARBA00012920"/>
    </source>
</evidence>
<keyword evidence="9" id="KW-1185">Reference proteome</keyword>
<evidence type="ECO:0000256" key="4">
    <source>
        <dbReference type="PROSITE-ProRule" id="PRU10100"/>
    </source>
</evidence>
<evidence type="ECO:0000256" key="2">
    <source>
        <dbReference type="PIRSR" id="PIRSR001220-1"/>
    </source>
</evidence>
<accession>C1FDI1</accession>
<dbReference type="InterPro" id="IPR037152">
    <property type="entry name" value="L-asparaginase_N_sf"/>
</dbReference>
<dbReference type="Gene3D" id="3.40.50.40">
    <property type="match status" value="1"/>
</dbReference>
<dbReference type="PROSITE" id="PS00917">
    <property type="entry name" value="ASN_GLN_ASE_2"/>
    <property type="match status" value="1"/>
</dbReference>
<dbReference type="PRINTS" id="PR00139">
    <property type="entry name" value="ASNGLNASE"/>
</dbReference>
<evidence type="ECO:0000256" key="5">
    <source>
        <dbReference type="SAM" id="MobiDB-lite"/>
    </source>
</evidence>
<dbReference type="InParanoid" id="C1FDI1"/>
<dbReference type="PANTHER" id="PTHR11707">
    <property type="entry name" value="L-ASPARAGINASE"/>
    <property type="match status" value="1"/>
</dbReference>
<protein>
    <recommendedName>
        <fullName evidence="1">asparaginase</fullName>
        <ecNumber evidence="1">3.5.1.1</ecNumber>
    </recommendedName>
</protein>
<dbReference type="PIRSF" id="PIRSF001220">
    <property type="entry name" value="L-ASNase_gatD"/>
    <property type="match status" value="1"/>
</dbReference>
<dbReference type="CDD" id="cd08963">
    <property type="entry name" value="L-asparaginase_I"/>
    <property type="match status" value="1"/>
</dbReference>
<dbReference type="eggNOG" id="KOG0503">
    <property type="taxonomic scope" value="Eukaryota"/>
</dbReference>
<dbReference type="InterPro" id="IPR006034">
    <property type="entry name" value="Asparaginase/glutaminase-like"/>
</dbReference>
<evidence type="ECO:0000256" key="3">
    <source>
        <dbReference type="PIRSR" id="PIRSR001220-2"/>
    </source>
</evidence>
<dbReference type="Proteomes" id="UP000002009">
    <property type="component" value="Chromosome 1"/>
</dbReference>
<proteinExistence type="predicted"/>
<feature type="domain" description="L-asparaginase N-terminal" evidence="6">
    <location>
        <begin position="118"/>
        <end position="332"/>
    </location>
</feature>
<dbReference type="PIRSF" id="PIRSF500176">
    <property type="entry name" value="L_ASNase"/>
    <property type="match status" value="1"/>
</dbReference>
<dbReference type="GeneID" id="8250456"/>
<feature type="region of interest" description="Disordered" evidence="5">
    <location>
        <begin position="36"/>
        <end position="61"/>
    </location>
</feature>
<dbReference type="OrthoDB" id="542841at2759"/>
<dbReference type="SMART" id="SM00870">
    <property type="entry name" value="Asparaginase"/>
    <property type="match status" value="1"/>
</dbReference>
<evidence type="ECO:0000259" key="7">
    <source>
        <dbReference type="Pfam" id="PF17763"/>
    </source>
</evidence>
<dbReference type="GO" id="GO:0009066">
    <property type="term" value="P:aspartate family amino acid metabolic process"/>
    <property type="evidence" value="ECO:0007669"/>
    <property type="project" value="UniProtKB-ARBA"/>
</dbReference>
<dbReference type="Gene3D" id="3.40.50.1170">
    <property type="entry name" value="L-asparaginase, N-terminal domain"/>
    <property type="match status" value="1"/>
</dbReference>
<dbReference type="GO" id="GO:0004067">
    <property type="term" value="F:asparaginase activity"/>
    <property type="evidence" value="ECO:0007669"/>
    <property type="project" value="UniProtKB-UniRule"/>
</dbReference>
<sequence>MAPAATALVSCNKLFVWQFGMKKSGVPLRPPMHTAPAMPCASKSPHRTYAAGEDPQKEDAVDGPLAKSMRFKGTAKLVPSDCTPAPEQSGPSSEGGVLPVACEASSGVVTQTRPLPSVLIIHTGGTLGMQTTAFDASEQLQSRFQGVVVFKSGTGGDYTKALQPGKLLLNLVTAVPELKTFANLQLKVLMNKDSCQIGPKEWIQVAHELHKRRDEFDAFVIVHGTDTMAYTASALSLMLSGFAKPIVITGSQLPLCMPRSDARQNLIDAVTCATAGFSPPHIQLEEVALCFGGVLLRGNRARKKSATIYSAFDSPTYPPLARLGVGLEWKRDALLQFEGTGDRAHRRVAYTPRLKLEPSVIRLPIVPGCDPKKAYGDLYARGVRGIVLEAFGVGNMPWTKATGWIPWLRSQRKQGMVIYLTSQCESGGLHPELYRTGSLALELGAESGPMMTPECAVVKLMLCLAHPDLPLALPIAGEL</sequence>
<feature type="active site" description="O-isoaspartyl threonine intermediate" evidence="2">
    <location>
        <position position="126"/>
    </location>
</feature>
<dbReference type="Pfam" id="PF00710">
    <property type="entry name" value="Asparaginase"/>
    <property type="match status" value="1"/>
</dbReference>
<dbReference type="PANTHER" id="PTHR11707:SF28">
    <property type="entry name" value="60 KDA LYSOPHOSPHOLIPASE"/>
    <property type="match status" value="1"/>
</dbReference>
<dbReference type="PROSITE" id="PS51732">
    <property type="entry name" value="ASN_GLN_ASE_3"/>
    <property type="match status" value="1"/>
</dbReference>
<dbReference type="InterPro" id="IPR040919">
    <property type="entry name" value="Asparaginase_C"/>
</dbReference>
<organism evidence="8 9">
    <name type="scientific">Micromonas commoda (strain RCC299 / NOUM17 / CCMP2709)</name>
    <name type="common">Picoplanktonic green alga</name>
    <dbReference type="NCBI Taxonomy" id="296587"/>
    <lineage>
        <taxon>Eukaryota</taxon>
        <taxon>Viridiplantae</taxon>
        <taxon>Chlorophyta</taxon>
        <taxon>Mamiellophyceae</taxon>
        <taxon>Mamiellales</taxon>
        <taxon>Mamiellaceae</taxon>
        <taxon>Micromonas</taxon>
    </lineage>
</organism>
<dbReference type="InterPro" id="IPR027475">
    <property type="entry name" value="Asparaginase/glutaminase_AS2"/>
</dbReference>
<feature type="binding site" evidence="3">
    <location>
        <begin position="225"/>
        <end position="226"/>
    </location>
    <ligand>
        <name>substrate</name>
    </ligand>
</feature>
<gene>
    <name evidence="8" type="primary">ANSA</name>
    <name evidence="8" type="ORF">MICPUN_92871</name>
</gene>
<dbReference type="Pfam" id="PF17763">
    <property type="entry name" value="Asparaginase_C"/>
    <property type="match status" value="1"/>
</dbReference>
<evidence type="ECO:0000259" key="6">
    <source>
        <dbReference type="Pfam" id="PF00710"/>
    </source>
</evidence>
<dbReference type="KEGG" id="mis:MICPUN_92871"/>
<feature type="domain" description="Asparaginase/glutaminase C-terminal" evidence="7">
    <location>
        <begin position="362"/>
        <end position="466"/>
    </location>
</feature>
<feature type="binding site" evidence="3">
    <location>
        <position position="194"/>
    </location>
    <ligand>
        <name>substrate</name>
    </ligand>
</feature>
<name>C1FDI1_MICCC</name>
<dbReference type="STRING" id="296587.C1FDI1"/>
<evidence type="ECO:0000313" key="9">
    <source>
        <dbReference type="Proteomes" id="UP000002009"/>
    </source>
</evidence>
<dbReference type="InterPro" id="IPR027474">
    <property type="entry name" value="L-asparaginase_N"/>
</dbReference>